<dbReference type="Proteomes" id="UP000323608">
    <property type="component" value="Unassembled WGS sequence"/>
</dbReference>
<evidence type="ECO:0000313" key="1">
    <source>
        <dbReference type="EMBL" id="KAA1178587.1"/>
    </source>
</evidence>
<gene>
    <name evidence="2" type="ORF">DQ393_18050</name>
    <name evidence="1" type="ORF">FP026_19155</name>
</gene>
<dbReference type="EMBL" id="VNIP01000010">
    <property type="protein sequence ID" value="KAA1178587.1"/>
    <property type="molecule type" value="Genomic_DNA"/>
</dbReference>
<organism evidence="2 3">
    <name type="scientific">Rhizobium tropici</name>
    <dbReference type="NCBI Taxonomy" id="398"/>
    <lineage>
        <taxon>Bacteria</taxon>
        <taxon>Pseudomonadati</taxon>
        <taxon>Pseudomonadota</taxon>
        <taxon>Alphaproteobacteria</taxon>
        <taxon>Hyphomicrobiales</taxon>
        <taxon>Rhizobiaceae</taxon>
        <taxon>Rhizobium/Agrobacterium group</taxon>
        <taxon>Rhizobium</taxon>
    </lineage>
</organism>
<reference evidence="1 4" key="2">
    <citation type="submission" date="2019-07" db="EMBL/GenBank/DDBJ databases">
        <title>The Draft Genome Sequence of Rhizobium tropici SARCC-755 Associated with Superior Nodulation on Pigeonpea (Cajanus cajan (L.) Millsp.).</title>
        <authorList>
            <person name="Bopape F.L."/>
            <person name="Hassen A.I."/>
            <person name="Swanevelder Z.H."/>
            <person name="Gwata E.T."/>
        </authorList>
    </citation>
    <scope>NUCLEOTIDE SEQUENCE [LARGE SCALE GENOMIC DNA]</scope>
    <source>
        <strain evidence="1 4">SARCC-755</strain>
    </source>
</reference>
<sequence>MAMNENFPGFSLDSGGKMKQKSFALHPLHEAAMRLADLGLSRSRSRNKTKDLIGILLCHGARAWRYSQPEAHIHLHITAPTGRAPIMMRLR</sequence>
<name>A0A329YGM5_RHITR</name>
<protein>
    <submittedName>
        <fullName evidence="2">Uncharacterized protein</fullName>
    </submittedName>
</protein>
<evidence type="ECO:0000313" key="2">
    <source>
        <dbReference type="EMBL" id="RAX40145.1"/>
    </source>
</evidence>
<dbReference type="Proteomes" id="UP000251205">
    <property type="component" value="Unassembled WGS sequence"/>
</dbReference>
<comment type="caution">
    <text evidence="2">The sequence shown here is derived from an EMBL/GenBank/DDBJ whole genome shotgun (WGS) entry which is preliminary data.</text>
</comment>
<dbReference type="RefSeq" id="WP_075856917.1">
    <property type="nucleotide sequence ID" value="NZ_QMKK01000043.1"/>
</dbReference>
<reference evidence="2 3" key="1">
    <citation type="submission" date="2018-06" db="EMBL/GenBank/DDBJ databases">
        <title>Whole Genome Sequence of an efficient microsymbiont, Rhizobium tropici.</title>
        <authorList>
            <person name="Srinivasan R."/>
            <person name="Singh H.V."/>
            <person name="Srivastava R."/>
            <person name="Kumari B."/>
            <person name="Radhakrishna A."/>
        </authorList>
    </citation>
    <scope>NUCLEOTIDE SEQUENCE [LARGE SCALE GENOMIC DNA]</scope>
    <source>
        <strain evidence="2 3">IGFRI Rhizo-19</strain>
    </source>
</reference>
<evidence type="ECO:0000313" key="3">
    <source>
        <dbReference type="Proteomes" id="UP000251205"/>
    </source>
</evidence>
<dbReference type="AlphaFoldDB" id="A0A329YGM5"/>
<proteinExistence type="predicted"/>
<accession>A0A329YGM5</accession>
<dbReference type="EMBL" id="QMKK01000043">
    <property type="protein sequence ID" value="RAX40145.1"/>
    <property type="molecule type" value="Genomic_DNA"/>
</dbReference>
<evidence type="ECO:0000313" key="4">
    <source>
        <dbReference type="Proteomes" id="UP000323608"/>
    </source>
</evidence>
<dbReference type="OrthoDB" id="8116929at2"/>